<dbReference type="GO" id="GO:0003677">
    <property type="term" value="F:DNA binding"/>
    <property type="evidence" value="ECO:0007669"/>
    <property type="project" value="UniProtKB-UniRule"/>
</dbReference>
<comment type="catalytic activity">
    <reaction evidence="11 13">
        <text>DNA(n) + a 2'-deoxyribonucleoside 5'-triphosphate = DNA(n+1) + diphosphate</text>
        <dbReference type="Rhea" id="RHEA:22508"/>
        <dbReference type="Rhea" id="RHEA-COMP:17339"/>
        <dbReference type="Rhea" id="RHEA-COMP:17340"/>
        <dbReference type="ChEBI" id="CHEBI:33019"/>
        <dbReference type="ChEBI" id="CHEBI:61560"/>
        <dbReference type="ChEBI" id="CHEBI:173112"/>
        <dbReference type="EC" id="2.7.7.7"/>
    </reaction>
</comment>
<dbReference type="Gene3D" id="1.10.150.20">
    <property type="entry name" value="5' to 3' exonuclease, C-terminal subdomain"/>
    <property type="match status" value="2"/>
</dbReference>
<dbReference type="GO" id="GO:0006261">
    <property type="term" value="P:DNA-templated DNA replication"/>
    <property type="evidence" value="ECO:0007669"/>
    <property type="project" value="UniProtKB-UniRule"/>
</dbReference>
<feature type="domain" description="5'-3' exonuclease" evidence="14">
    <location>
        <begin position="1"/>
        <end position="263"/>
    </location>
</feature>
<reference evidence="16 17" key="1">
    <citation type="submission" date="2019-03" db="EMBL/GenBank/DDBJ databases">
        <title>Genomic Encyclopedia of Type Strains, Phase IV (KMG-IV): sequencing the most valuable type-strain genomes for metagenomic binning, comparative biology and taxonomic classification.</title>
        <authorList>
            <person name="Goeker M."/>
        </authorList>
    </citation>
    <scope>NUCLEOTIDE SEQUENCE [LARGE SCALE GENOMIC DNA]</scope>
    <source>
        <strain evidence="16 17">DSM 100451</strain>
    </source>
</reference>
<evidence type="ECO:0000256" key="4">
    <source>
        <dbReference type="ARBA" id="ARBA00022679"/>
    </source>
</evidence>
<comment type="subunit">
    <text evidence="13">Single-chain monomer with multiple functions.</text>
</comment>
<dbReference type="GO" id="GO:0003887">
    <property type="term" value="F:DNA-directed DNA polymerase activity"/>
    <property type="evidence" value="ECO:0007669"/>
    <property type="project" value="UniProtKB-UniRule"/>
</dbReference>
<dbReference type="InterPro" id="IPR036279">
    <property type="entry name" value="5-3_exonuclease_C_sf"/>
</dbReference>
<dbReference type="FunFam" id="1.10.150.20:FF:000002">
    <property type="entry name" value="DNA polymerase I"/>
    <property type="match status" value="1"/>
</dbReference>
<evidence type="ECO:0000256" key="5">
    <source>
        <dbReference type="ARBA" id="ARBA00022695"/>
    </source>
</evidence>
<dbReference type="InterPro" id="IPR054690">
    <property type="entry name" value="DNA_polI_exonuclease"/>
</dbReference>
<dbReference type="InterPro" id="IPR008918">
    <property type="entry name" value="HhH2"/>
</dbReference>
<evidence type="ECO:0000259" key="15">
    <source>
        <dbReference type="SMART" id="SM00482"/>
    </source>
</evidence>
<keyword evidence="9 13" id="KW-0238">DNA-binding</keyword>
<evidence type="ECO:0000259" key="14">
    <source>
        <dbReference type="SMART" id="SM00475"/>
    </source>
</evidence>
<dbReference type="STRING" id="1650663.GCA_001486665_00592"/>
<evidence type="ECO:0000256" key="8">
    <source>
        <dbReference type="ARBA" id="ARBA00022932"/>
    </source>
</evidence>
<dbReference type="Gene3D" id="3.40.50.1010">
    <property type="entry name" value="5'-nuclease"/>
    <property type="match status" value="1"/>
</dbReference>
<keyword evidence="5 13" id="KW-0548">Nucleotidyltransferase</keyword>
<accession>A0A4R1QVS5</accession>
<sequence length="839" mass="91448">MKLLVLDGNSIVNRAFYGIKLLTTKDGRYTNAIYGFMNILLNLLKEVQPDEVAIAFDLKAPTFRHKMYDGYKATRKGMPEELAQQMPVLKELLADLGFVMVSREGYEADDILGTLSAAAAARGDECYLATGDRDSLQLVNEHVTVLLAATRMGRSETVVMDKAAVEEKYGVTPKQLIEVKSLMGDTSDNIPGVAGVGEKTALALIQKFGSLAGVYENIDDSAIKPGVRTKLTTHKEEAELSRKLAEIDCAIPVETAPGTYKRGEGDAAAAAGLLAELEIHSLAPRLGLDGVTPKAAAPAPELAVVEPDVLPMLPEGRYELAQENGSWYAVQENAVYPLDEAALARLLDSDATLRVFDAKPLYHLALANGGEGKSIVFDAKLAAYLLNPAASSYTVENLTAEYGIQPAFRCESAPLAGVLAGLYDTLSAKVTEEGMDRLLAEVELPLALVLADMERTGMLVDKEGLVAFGEKMKQELEGCLARIYEQVGYEFNVNSPKQLGEALFVKLGLPPRKKTKSGYSTNAETLESLRSEHPVIDDILQYRTYQKLNSTYVEGLLKVIGPDGRMHSTFNQTEARTGRLSSSEPNMQNIPIRTPLGSQLRQFFVAKPGCTLVDADYSQIELRLLAHISGDESMRQAFLTGQDIHRSTAAKIYNLPPEMITPALRSSAKAVNFGIVYGIGAFSLSRDINVSVKEADQFIKNYLATFPGVKNYMDETIAHGTEKGYVTTLFGRRRALPELASKNHNLRALGERMAMNTPIQGTAADVIKLAMVKVWRRLRTEGLAAKLILQVHDELIVEAPEAEAETVARILKEEMEGAVSYSVPLTADVGQGKTWLESH</sequence>
<keyword evidence="4 13" id="KW-0808">Transferase</keyword>
<dbReference type="Pfam" id="PF02739">
    <property type="entry name" value="5_3_exonuc_N"/>
    <property type="match status" value="1"/>
</dbReference>
<name>A0A4R1QVS5_9FIRM</name>
<evidence type="ECO:0000313" key="16">
    <source>
        <dbReference type="EMBL" id="TCL55074.1"/>
    </source>
</evidence>
<dbReference type="InterPro" id="IPR012337">
    <property type="entry name" value="RNaseH-like_sf"/>
</dbReference>
<dbReference type="CDD" id="cd08637">
    <property type="entry name" value="DNA_pol_A_pol_I_C"/>
    <property type="match status" value="1"/>
</dbReference>
<dbReference type="EMBL" id="SLUM01000018">
    <property type="protein sequence ID" value="TCL55074.1"/>
    <property type="molecule type" value="Genomic_DNA"/>
</dbReference>
<dbReference type="AlphaFoldDB" id="A0A4R1QVS5"/>
<evidence type="ECO:0000256" key="1">
    <source>
        <dbReference type="ARBA" id="ARBA00007705"/>
    </source>
</evidence>
<dbReference type="InterPro" id="IPR001098">
    <property type="entry name" value="DNA-dir_DNA_pol_A_palm_dom"/>
</dbReference>
<dbReference type="Pfam" id="PF01367">
    <property type="entry name" value="5_3_exonuc"/>
    <property type="match status" value="1"/>
</dbReference>
<organism evidence="16 17">
    <name type="scientific">Allofournierella massiliensis</name>
    <dbReference type="NCBI Taxonomy" id="1650663"/>
    <lineage>
        <taxon>Bacteria</taxon>
        <taxon>Bacillati</taxon>
        <taxon>Bacillota</taxon>
        <taxon>Clostridia</taxon>
        <taxon>Eubacteriales</taxon>
        <taxon>Oscillospiraceae</taxon>
        <taxon>Allofournierella</taxon>
    </lineage>
</organism>
<dbReference type="FunFam" id="1.10.150.20:FF:000003">
    <property type="entry name" value="DNA polymerase I"/>
    <property type="match status" value="1"/>
</dbReference>
<dbReference type="Gene3D" id="1.20.1060.10">
    <property type="entry name" value="Taq DNA Polymerase, Chain T, domain 4"/>
    <property type="match status" value="1"/>
</dbReference>
<keyword evidence="13" id="KW-0540">Nuclease</keyword>
<dbReference type="InterPro" id="IPR036397">
    <property type="entry name" value="RNaseH_sf"/>
</dbReference>
<dbReference type="NCBIfam" id="TIGR00593">
    <property type="entry name" value="pola"/>
    <property type="match status" value="1"/>
</dbReference>
<dbReference type="SMART" id="SM00482">
    <property type="entry name" value="POLAc"/>
    <property type="match status" value="1"/>
</dbReference>
<evidence type="ECO:0000256" key="3">
    <source>
        <dbReference type="ARBA" id="ARBA00020311"/>
    </source>
</evidence>
<dbReference type="Pfam" id="PF00476">
    <property type="entry name" value="DNA_pol_A"/>
    <property type="match status" value="1"/>
</dbReference>
<evidence type="ECO:0000256" key="13">
    <source>
        <dbReference type="RuleBase" id="RU004460"/>
    </source>
</evidence>
<feature type="domain" description="DNA-directed DNA polymerase family A palm" evidence="15">
    <location>
        <begin position="597"/>
        <end position="803"/>
    </location>
</feature>
<dbReference type="GO" id="GO:0006302">
    <property type="term" value="P:double-strand break repair"/>
    <property type="evidence" value="ECO:0007669"/>
    <property type="project" value="TreeGrafter"/>
</dbReference>
<dbReference type="InterPro" id="IPR002421">
    <property type="entry name" value="5-3_exonuclease"/>
</dbReference>
<evidence type="ECO:0000256" key="7">
    <source>
        <dbReference type="ARBA" id="ARBA00022763"/>
    </source>
</evidence>
<dbReference type="SUPFAM" id="SSF47807">
    <property type="entry name" value="5' to 3' exonuclease, C-terminal subdomain"/>
    <property type="match status" value="1"/>
</dbReference>
<dbReference type="PANTHER" id="PTHR10133">
    <property type="entry name" value="DNA POLYMERASE I"/>
    <property type="match status" value="1"/>
</dbReference>
<dbReference type="InterPro" id="IPR043502">
    <property type="entry name" value="DNA/RNA_pol_sf"/>
</dbReference>
<dbReference type="Pfam" id="PF22619">
    <property type="entry name" value="DNA_polI_exo1"/>
    <property type="match status" value="1"/>
</dbReference>
<dbReference type="InterPro" id="IPR019760">
    <property type="entry name" value="DNA-dir_DNA_pol_A_CS"/>
</dbReference>
<dbReference type="GO" id="GO:0008409">
    <property type="term" value="F:5'-3' exonuclease activity"/>
    <property type="evidence" value="ECO:0007669"/>
    <property type="project" value="UniProtKB-UniRule"/>
</dbReference>
<dbReference type="SMART" id="SM00475">
    <property type="entry name" value="53EXOc"/>
    <property type="match status" value="1"/>
</dbReference>
<dbReference type="EC" id="2.7.7.7" evidence="2 12"/>
<dbReference type="PRINTS" id="PR00868">
    <property type="entry name" value="DNAPOLI"/>
</dbReference>
<evidence type="ECO:0000256" key="10">
    <source>
        <dbReference type="ARBA" id="ARBA00023204"/>
    </source>
</evidence>
<evidence type="ECO:0000256" key="9">
    <source>
        <dbReference type="ARBA" id="ARBA00023125"/>
    </source>
</evidence>
<dbReference type="InterPro" id="IPR020046">
    <property type="entry name" value="5-3_exonucl_a-hlix_arch_N"/>
</dbReference>
<dbReference type="CDD" id="cd09859">
    <property type="entry name" value="PIN_53EXO"/>
    <property type="match status" value="1"/>
</dbReference>
<dbReference type="CDD" id="cd06140">
    <property type="entry name" value="DNA_polA_I_Bacillus_like_exo"/>
    <property type="match status" value="1"/>
</dbReference>
<keyword evidence="10 13" id="KW-0234">DNA repair</keyword>
<dbReference type="PROSITE" id="PS00447">
    <property type="entry name" value="DNA_POLYMERASE_A"/>
    <property type="match status" value="1"/>
</dbReference>
<dbReference type="Gene3D" id="3.30.70.370">
    <property type="match status" value="1"/>
</dbReference>
<comment type="similarity">
    <text evidence="1 13">Belongs to the DNA polymerase type-A family.</text>
</comment>
<gene>
    <name evidence="13" type="primary">polA</name>
    <name evidence="16" type="ORF">EDD77_11816</name>
</gene>
<keyword evidence="13" id="KW-0378">Hydrolase</keyword>
<dbReference type="SUPFAM" id="SSF88723">
    <property type="entry name" value="PIN domain-like"/>
    <property type="match status" value="1"/>
</dbReference>
<evidence type="ECO:0000313" key="17">
    <source>
        <dbReference type="Proteomes" id="UP000295184"/>
    </source>
</evidence>
<comment type="caution">
    <text evidence="16">The sequence shown here is derived from an EMBL/GenBank/DDBJ whole genome shotgun (WGS) entry which is preliminary data.</text>
</comment>
<protein>
    <recommendedName>
        <fullName evidence="3 12">DNA polymerase I</fullName>
        <ecNumber evidence="2 12">2.7.7.7</ecNumber>
    </recommendedName>
</protein>
<dbReference type="SUPFAM" id="SSF53098">
    <property type="entry name" value="Ribonuclease H-like"/>
    <property type="match status" value="1"/>
</dbReference>
<proteinExistence type="inferred from homology"/>
<evidence type="ECO:0000256" key="6">
    <source>
        <dbReference type="ARBA" id="ARBA00022705"/>
    </source>
</evidence>
<dbReference type="Gene3D" id="3.30.420.10">
    <property type="entry name" value="Ribonuclease H-like superfamily/Ribonuclease H"/>
    <property type="match status" value="1"/>
</dbReference>
<keyword evidence="8 13" id="KW-0239">DNA-directed DNA polymerase</keyword>
<dbReference type="SMART" id="SM00279">
    <property type="entry name" value="HhH2"/>
    <property type="match status" value="1"/>
</dbReference>
<dbReference type="GeneID" id="97379944"/>
<evidence type="ECO:0000256" key="11">
    <source>
        <dbReference type="ARBA" id="ARBA00049244"/>
    </source>
</evidence>
<dbReference type="OrthoDB" id="9806424at2"/>
<keyword evidence="6 13" id="KW-0235">DNA replication</keyword>
<dbReference type="InterPro" id="IPR029060">
    <property type="entry name" value="PIN-like_dom_sf"/>
</dbReference>
<dbReference type="InterPro" id="IPR002298">
    <property type="entry name" value="DNA_polymerase_A"/>
</dbReference>
<keyword evidence="7 13" id="KW-0227">DNA damage</keyword>
<dbReference type="FunFam" id="1.20.1060.10:FF:000001">
    <property type="entry name" value="DNA polymerase I"/>
    <property type="match status" value="1"/>
</dbReference>
<dbReference type="PANTHER" id="PTHR10133:SF27">
    <property type="entry name" value="DNA POLYMERASE NU"/>
    <property type="match status" value="1"/>
</dbReference>
<dbReference type="InterPro" id="IPR018320">
    <property type="entry name" value="DNA_polymerase_1"/>
</dbReference>
<evidence type="ECO:0000256" key="12">
    <source>
        <dbReference type="NCBIfam" id="TIGR00593"/>
    </source>
</evidence>
<dbReference type="SUPFAM" id="SSF56672">
    <property type="entry name" value="DNA/RNA polymerases"/>
    <property type="match status" value="1"/>
</dbReference>
<evidence type="ECO:0000256" key="2">
    <source>
        <dbReference type="ARBA" id="ARBA00012417"/>
    </source>
</evidence>
<comment type="function">
    <text evidence="13">In addition to polymerase activity, this DNA polymerase exhibits 5'-3' exonuclease activity.</text>
</comment>
<dbReference type="CDD" id="cd09898">
    <property type="entry name" value="H3TH_53EXO"/>
    <property type="match status" value="1"/>
</dbReference>
<dbReference type="Proteomes" id="UP000295184">
    <property type="component" value="Unassembled WGS sequence"/>
</dbReference>
<keyword evidence="13" id="KW-0269">Exonuclease</keyword>
<dbReference type="RefSeq" id="WP_058963103.1">
    <property type="nucleotide sequence ID" value="NZ_CABKVM010000013.1"/>
</dbReference>
<dbReference type="InterPro" id="IPR020045">
    <property type="entry name" value="DNA_polI_H3TH"/>
</dbReference>